<evidence type="ECO:0000313" key="3">
    <source>
        <dbReference type="Proteomes" id="UP001596442"/>
    </source>
</evidence>
<name>A0ABD5SAM1_9EURY</name>
<sequence>MDCRQCGTPLEKPGDYCLTCNTANSDAVVVEFDPDRAELTMLDEDEVVGHTAVTTRPENDRELSQIQLRNFAGRVADEVRRKRPETVYAAGERDPLRETRAQLHHEFYRVPDADRKGSNAGRDNANRKETNGTGANGTGPDGWAAAESDVVRWVLDRRGDRALEVVETPPREKIGGSHSTLIGDRKGRKAVQTVAAHPHVKKIVPGPIDAGGTGSRTGLRAKATRAGTNGNVRLLLRDGSSVQENRIVTTAMDRETGERVRADLNEALRDAELQDV</sequence>
<dbReference type="Proteomes" id="UP001596442">
    <property type="component" value="Unassembled WGS sequence"/>
</dbReference>
<evidence type="ECO:0000256" key="1">
    <source>
        <dbReference type="SAM" id="MobiDB-lite"/>
    </source>
</evidence>
<accession>A0ABD5SAM1</accession>
<organism evidence="2 3">
    <name type="scientific">Halorubrum tibetense</name>
    <dbReference type="NCBI Taxonomy" id="175631"/>
    <lineage>
        <taxon>Archaea</taxon>
        <taxon>Methanobacteriati</taxon>
        <taxon>Methanobacteriota</taxon>
        <taxon>Stenosarchaea group</taxon>
        <taxon>Halobacteria</taxon>
        <taxon>Halobacteriales</taxon>
        <taxon>Haloferacaceae</taxon>
        <taxon>Halorubrum</taxon>
    </lineage>
</organism>
<reference evidence="2 3" key="1">
    <citation type="journal article" date="2019" name="Int. J. Syst. Evol. Microbiol.">
        <title>The Global Catalogue of Microorganisms (GCM) 10K type strain sequencing project: providing services to taxonomists for standard genome sequencing and annotation.</title>
        <authorList>
            <consortium name="The Broad Institute Genomics Platform"/>
            <consortium name="The Broad Institute Genome Sequencing Center for Infectious Disease"/>
            <person name="Wu L."/>
            <person name="Ma J."/>
        </authorList>
    </citation>
    <scope>NUCLEOTIDE SEQUENCE [LARGE SCALE GENOMIC DNA]</scope>
    <source>
        <strain evidence="2 3">CGMCC 1.3239</strain>
    </source>
</reference>
<dbReference type="Pfam" id="PF09876">
    <property type="entry name" value="DUF2103"/>
    <property type="match status" value="1"/>
</dbReference>
<dbReference type="RefSeq" id="WP_379781279.1">
    <property type="nucleotide sequence ID" value="NZ_JBHSWW010000113.1"/>
</dbReference>
<dbReference type="EMBL" id="JBHSWW010000113">
    <property type="protein sequence ID" value="MFC6753560.1"/>
    <property type="molecule type" value="Genomic_DNA"/>
</dbReference>
<dbReference type="InterPro" id="IPR018664">
    <property type="entry name" value="DUF2103_metal-binding"/>
</dbReference>
<feature type="region of interest" description="Disordered" evidence="1">
    <location>
        <begin position="110"/>
        <end position="144"/>
    </location>
</feature>
<proteinExistence type="predicted"/>
<keyword evidence="3" id="KW-1185">Reference proteome</keyword>
<comment type="caution">
    <text evidence="2">The sequence shown here is derived from an EMBL/GenBank/DDBJ whole genome shotgun (WGS) entry which is preliminary data.</text>
</comment>
<gene>
    <name evidence="2" type="ORF">ACFQEU_08800</name>
</gene>
<protein>
    <submittedName>
        <fullName evidence="2">DUF2103 domain-containing protein</fullName>
    </submittedName>
</protein>
<dbReference type="AlphaFoldDB" id="A0ABD5SAM1"/>
<evidence type="ECO:0000313" key="2">
    <source>
        <dbReference type="EMBL" id="MFC6753560.1"/>
    </source>
</evidence>